<dbReference type="eggNOG" id="KOG1951">
    <property type="taxonomic scope" value="Eukaryota"/>
</dbReference>
<dbReference type="InterPro" id="IPR037875">
    <property type="entry name" value="Bms1_N"/>
</dbReference>
<dbReference type="PANTHER" id="PTHR12858">
    <property type="entry name" value="RIBOSOME BIOGENESIS PROTEIN"/>
    <property type="match status" value="1"/>
</dbReference>
<evidence type="ECO:0000313" key="14">
    <source>
        <dbReference type="EnsemblMetazoa" id="PHUM285150-PA"/>
    </source>
</evidence>
<dbReference type="Proteomes" id="UP000009046">
    <property type="component" value="Unassembled WGS sequence"/>
</dbReference>
<dbReference type="EnsemblMetazoa" id="PHUM285150-RA">
    <property type="protein sequence ID" value="PHUM285150-PA"/>
    <property type="gene ID" value="PHUM285150"/>
</dbReference>
<dbReference type="InterPro" id="IPR007034">
    <property type="entry name" value="BMS1_TSR1_C"/>
</dbReference>
<protein>
    <submittedName>
        <fullName evidence="13 14">Ribosome biogenesis protein bms1, putative</fullName>
    </submittedName>
</protein>
<dbReference type="GO" id="GO:0000462">
    <property type="term" value="P:maturation of SSU-rRNA from tricistronic rRNA transcript (SSU-rRNA, 5.8S rRNA, LSU-rRNA)"/>
    <property type="evidence" value="ECO:0007669"/>
    <property type="project" value="TreeGrafter"/>
</dbReference>
<evidence type="ECO:0000256" key="2">
    <source>
        <dbReference type="ARBA" id="ARBA00022517"/>
    </source>
</evidence>
<evidence type="ECO:0000256" key="10">
    <source>
        <dbReference type="ARBA" id="ARBA00061391"/>
    </source>
</evidence>
<dbReference type="RefSeq" id="XP_002426897.1">
    <property type="nucleotide sequence ID" value="XM_002426852.1"/>
</dbReference>
<dbReference type="PANTHER" id="PTHR12858:SF2">
    <property type="entry name" value="RIBOSOME BIOGENESIS PROTEIN BMS1 HOMOLOG"/>
    <property type="match status" value="1"/>
</dbReference>
<keyword evidence="4" id="KW-0547">Nucleotide-binding</keyword>
<evidence type="ECO:0000256" key="9">
    <source>
        <dbReference type="ARBA" id="ARBA00049117"/>
    </source>
</evidence>
<dbReference type="HOGENOM" id="CLU_002486_0_0_1"/>
<name>E0VLA3_PEDHC</name>
<evidence type="ECO:0000256" key="1">
    <source>
        <dbReference type="ARBA" id="ARBA00004604"/>
    </source>
</evidence>
<dbReference type="FunCoup" id="E0VLA3">
    <property type="interactions" value="2290"/>
</dbReference>
<dbReference type="AlphaFoldDB" id="E0VLA3"/>
<keyword evidence="2" id="KW-0690">Ribosome biogenesis</keyword>
<dbReference type="CDD" id="cd01882">
    <property type="entry name" value="BMS1"/>
    <property type="match status" value="1"/>
</dbReference>
<dbReference type="SMART" id="SM00785">
    <property type="entry name" value="AARP2CN"/>
    <property type="match status" value="1"/>
</dbReference>
<feature type="compositionally biased region" description="Acidic residues" evidence="11">
    <location>
        <begin position="488"/>
        <end position="502"/>
    </location>
</feature>
<reference evidence="13" key="1">
    <citation type="submission" date="2007-04" db="EMBL/GenBank/DDBJ databases">
        <title>Annotation of Pediculus humanus corporis strain USDA.</title>
        <authorList>
            <person name="Kirkness E."/>
            <person name="Hannick L."/>
            <person name="Hass B."/>
            <person name="Bruggner R."/>
            <person name="Lawson D."/>
            <person name="Bidwell S."/>
            <person name="Joardar V."/>
            <person name="Caler E."/>
            <person name="Walenz B."/>
            <person name="Inman J."/>
            <person name="Schobel S."/>
            <person name="Galinsky K."/>
            <person name="Amedeo P."/>
            <person name="Strausberg R."/>
        </authorList>
    </citation>
    <scope>NUCLEOTIDE SEQUENCE</scope>
    <source>
        <strain evidence="13">USDA</strain>
    </source>
</reference>
<dbReference type="Pfam" id="PF04950">
    <property type="entry name" value="RIBIOP_C"/>
    <property type="match status" value="1"/>
</dbReference>
<dbReference type="VEuPathDB" id="VectorBase:PHUM285150"/>
<comment type="subcellular location">
    <subcellularLocation>
        <location evidence="1">Nucleus</location>
        <location evidence="1">Nucleolus</location>
    </subcellularLocation>
</comment>
<dbReference type="GO" id="GO:0005525">
    <property type="term" value="F:GTP binding"/>
    <property type="evidence" value="ECO:0007669"/>
    <property type="project" value="UniProtKB-KW"/>
</dbReference>
<proteinExistence type="inferred from homology"/>
<dbReference type="InParanoid" id="E0VLA3"/>
<dbReference type="InterPro" id="IPR039761">
    <property type="entry name" value="Bms1/Tsr1"/>
</dbReference>
<dbReference type="GO" id="GO:0030686">
    <property type="term" value="C:90S preribosome"/>
    <property type="evidence" value="ECO:0007669"/>
    <property type="project" value="TreeGrafter"/>
</dbReference>
<evidence type="ECO:0000256" key="6">
    <source>
        <dbReference type="ARBA" id="ARBA00022840"/>
    </source>
</evidence>
<reference evidence="13" key="2">
    <citation type="submission" date="2007-04" db="EMBL/GenBank/DDBJ databases">
        <title>The genome of the human body louse.</title>
        <authorList>
            <consortium name="The Human Body Louse Genome Consortium"/>
            <person name="Kirkness E."/>
            <person name="Walenz B."/>
            <person name="Hass B."/>
            <person name="Bruggner R."/>
            <person name="Strausberg R."/>
        </authorList>
    </citation>
    <scope>NUCLEOTIDE SEQUENCE</scope>
    <source>
        <strain evidence="13">USDA</strain>
    </source>
</reference>
<evidence type="ECO:0000256" key="5">
    <source>
        <dbReference type="ARBA" id="ARBA00022801"/>
    </source>
</evidence>
<dbReference type="STRING" id="121224.E0VLA3"/>
<feature type="compositionally biased region" description="Acidic residues" evidence="11">
    <location>
        <begin position="441"/>
        <end position="451"/>
    </location>
</feature>
<dbReference type="KEGG" id="phu:Phum_PHUM285150"/>
<evidence type="ECO:0000256" key="7">
    <source>
        <dbReference type="ARBA" id="ARBA00023134"/>
    </source>
</evidence>
<feature type="compositionally biased region" description="Low complexity" evidence="11">
    <location>
        <begin position="503"/>
        <end position="512"/>
    </location>
</feature>
<sequence length="1217" mass="140398">MGEEFNEDDALKKKAHRTPLSGRKAEKKKAKNKHVQELTDRQRNPKAFAFKSAVQAERKFRRKQDLDTKKQHIPVVDRNPVEPPPFVVVVVGPPKVGKTTLIQNLIKHFTKQPLTVIKGPVTLVIGKKLRITLIECNNDINSMIDLAKVADLVLLLVDASFGFEMEIFEFLNICQIHGMPKILGVLTHLDLLKNNKQLKKTKKTLKHRFWTEVYAGAKLFYLSGIIHGEYLKNDIRNLGRFISVIKLRPLVWRTTHPYVLVDRLEDITDPENIRQNSKCDRNICLYGFARGVALNRENSVHIPGYGDSKIKNINFLPDPCPLPERKKRSLLEREKTIYAPFSGVGGVVYDKDAVYVELAGSHSFKDRDNEGTELVSSMLTMQDAIDLKRERSEMKIFSNSKPISAQEFKDDGRFTDTNLIEEKNENLISINQNNGKKEMTDSEDSESEKEDENEKGLAKSFVEENVECDGRIRRKVVFNNELNLNDVNDMESDDESDDEDSDNNNNNNSIENVKNEDSANSHLQGENPIKAKIENALNNLKNVVRYDSDDDSSGIDSESGFSTDEEENVNGENEKNDIKKRKIINSESHDELETKKPKLTEEEEEICDFETSAVRWKENLAQKASDAFLSRQNNSQNLYKLVYGGMKKMLDGYANNEEMMEEEKDEIGGIFHKVSEKQRRKMTEKDELDEYDSSLFIPSYVRDWTSDEVKVLIKDCFVTGKWKKSEDAEELLKLDDLSSDDAFGDFEDLETGEKHEVEKPNEDKKETLIEKKKKLKKKFDAEYDDKEEYSYYDDLKAQMDQQAQINKSEFDGLADDLRVELEGYRPGMYIRIELGNVPCEFVQNFDPTYPLIVGGLLPIEENIGYIQVRLKKHRWYGKILKTKDPLIVSLGWRRFQTLLVYSKLEDNMRQRMLKYTPEHVSCMGHFFGPITPQGTGFLAIQDVANRTPGFRIACTGAVVEIDKSVSVVKKLKLVGTPLKIYNKTAFIQGMFNTVLEVGKFEGAKIRTVSGIRGQIKKAVGKPEGVFRATFEDKIKLSDIVFCRTWYSVDVPKFYNPMTTLLLPPERKTNWEGMKTLGQLKRERNIKNEIQNDCLYTPIVRKEKRFKPLRIPASLQKALPYKDKPKTAVVKSKKNNEPERVAVIKEPQEQKVSELMRMLKTNFQHKKKMERKAMAERVKKHEKVMKGEEMKRFKRQKELKKKVFRTLDLMERDKKKKN</sequence>
<dbReference type="GO" id="GO:0032040">
    <property type="term" value="C:small-subunit processome"/>
    <property type="evidence" value="ECO:0007669"/>
    <property type="project" value="UniProtKB-ARBA"/>
</dbReference>
<dbReference type="InterPro" id="IPR030387">
    <property type="entry name" value="G_Bms1/Tsr1_dom"/>
</dbReference>
<evidence type="ECO:0000259" key="12">
    <source>
        <dbReference type="PROSITE" id="PS51714"/>
    </source>
</evidence>
<reference evidence="14" key="3">
    <citation type="submission" date="2021-02" db="UniProtKB">
        <authorList>
            <consortium name="EnsemblMetazoa"/>
        </authorList>
    </citation>
    <scope>IDENTIFICATION</scope>
    <source>
        <strain evidence="14">USDA</strain>
    </source>
</reference>
<feature type="region of interest" description="Disordered" evidence="11">
    <location>
        <begin position="545"/>
        <end position="582"/>
    </location>
</feature>
<evidence type="ECO:0000256" key="8">
    <source>
        <dbReference type="ARBA" id="ARBA00023242"/>
    </source>
</evidence>
<feature type="region of interest" description="Disordered" evidence="11">
    <location>
        <begin position="486"/>
        <end position="523"/>
    </location>
</feature>
<feature type="compositionally biased region" description="Basic and acidic residues" evidence="11">
    <location>
        <begin position="34"/>
        <end position="43"/>
    </location>
</feature>
<keyword evidence="5" id="KW-0378">Hydrolase</keyword>
<dbReference type="InterPro" id="IPR027417">
    <property type="entry name" value="P-loop_NTPase"/>
</dbReference>
<comment type="catalytic activity">
    <reaction evidence="9">
        <text>GTP + H2O = GDP + phosphate + H(+)</text>
        <dbReference type="Rhea" id="RHEA:19669"/>
        <dbReference type="ChEBI" id="CHEBI:15377"/>
        <dbReference type="ChEBI" id="CHEBI:15378"/>
        <dbReference type="ChEBI" id="CHEBI:37565"/>
        <dbReference type="ChEBI" id="CHEBI:43474"/>
        <dbReference type="ChEBI" id="CHEBI:58189"/>
    </reaction>
    <physiologicalReaction direction="left-to-right" evidence="9">
        <dbReference type="Rhea" id="RHEA:19670"/>
    </physiologicalReaction>
</comment>
<feature type="region of interest" description="Disordered" evidence="11">
    <location>
        <begin position="425"/>
        <end position="461"/>
    </location>
</feature>
<dbReference type="GO" id="GO:0003924">
    <property type="term" value="F:GTPase activity"/>
    <property type="evidence" value="ECO:0007669"/>
    <property type="project" value="TreeGrafter"/>
</dbReference>
<feature type="domain" description="Bms1-type G" evidence="12">
    <location>
        <begin position="83"/>
        <end position="248"/>
    </location>
</feature>
<dbReference type="GO" id="GO:0034511">
    <property type="term" value="F:U3 snoRNA binding"/>
    <property type="evidence" value="ECO:0007669"/>
    <property type="project" value="TreeGrafter"/>
</dbReference>
<gene>
    <name evidence="14" type="primary">8229521</name>
    <name evidence="13" type="ORF">Phum_PHUM285150</name>
</gene>
<dbReference type="PROSITE" id="PS51714">
    <property type="entry name" value="G_BMS1"/>
    <property type="match status" value="1"/>
</dbReference>
<accession>E0VLA3</accession>
<dbReference type="OrthoDB" id="10260897at2759"/>
<evidence type="ECO:0000256" key="11">
    <source>
        <dbReference type="SAM" id="MobiDB-lite"/>
    </source>
</evidence>
<organism>
    <name type="scientific">Pediculus humanus subsp. corporis</name>
    <name type="common">Body louse</name>
    <dbReference type="NCBI Taxonomy" id="121224"/>
    <lineage>
        <taxon>Eukaryota</taxon>
        <taxon>Metazoa</taxon>
        <taxon>Ecdysozoa</taxon>
        <taxon>Arthropoda</taxon>
        <taxon>Hexapoda</taxon>
        <taxon>Insecta</taxon>
        <taxon>Pterygota</taxon>
        <taxon>Neoptera</taxon>
        <taxon>Paraneoptera</taxon>
        <taxon>Psocodea</taxon>
        <taxon>Troctomorpha</taxon>
        <taxon>Phthiraptera</taxon>
        <taxon>Anoplura</taxon>
        <taxon>Pediculidae</taxon>
        <taxon>Pediculus</taxon>
    </lineage>
</organism>
<dbReference type="FunFam" id="3.40.50.300:FF:000105">
    <property type="entry name" value="BMS1 ribosome biogenesis factor"/>
    <property type="match status" value="1"/>
</dbReference>
<dbReference type="SUPFAM" id="SSF52540">
    <property type="entry name" value="P-loop containing nucleoside triphosphate hydrolases"/>
    <property type="match status" value="1"/>
</dbReference>
<keyword evidence="15" id="KW-1185">Reference proteome</keyword>
<comment type="similarity">
    <text evidence="10">Belongs to the TRAFAC class translation factor GTPase superfamily. Bms1-like GTPase family. BMS1 subfamily.</text>
</comment>
<dbReference type="EMBL" id="DS235271">
    <property type="protein sequence ID" value="EEB14159.1"/>
    <property type="molecule type" value="Genomic_DNA"/>
</dbReference>
<dbReference type="SMART" id="SM01362">
    <property type="entry name" value="DUF663"/>
    <property type="match status" value="1"/>
</dbReference>
<dbReference type="GO" id="GO:0005524">
    <property type="term" value="F:ATP binding"/>
    <property type="evidence" value="ECO:0007669"/>
    <property type="project" value="UniProtKB-KW"/>
</dbReference>
<keyword evidence="8" id="KW-0539">Nucleus</keyword>
<keyword evidence="6" id="KW-0067">ATP-binding</keyword>
<dbReference type="CTD" id="8229521"/>
<dbReference type="GO" id="GO:0005654">
    <property type="term" value="C:nucleoplasm"/>
    <property type="evidence" value="ECO:0007669"/>
    <property type="project" value="UniProtKB-ARBA"/>
</dbReference>
<dbReference type="EMBL" id="AAZO01003312">
    <property type="status" value="NOT_ANNOTATED_CDS"/>
    <property type="molecule type" value="Genomic_DNA"/>
</dbReference>
<dbReference type="GeneID" id="8229521"/>
<feature type="region of interest" description="Disordered" evidence="11">
    <location>
        <begin position="1"/>
        <end position="48"/>
    </location>
</feature>
<keyword evidence="7" id="KW-0342">GTP-binding</keyword>
<dbReference type="InterPro" id="IPR012948">
    <property type="entry name" value="AARP2CN"/>
</dbReference>
<dbReference type="Pfam" id="PF08142">
    <property type="entry name" value="AARP2CN"/>
    <property type="match status" value="1"/>
</dbReference>
<dbReference type="GO" id="GO:0000479">
    <property type="term" value="P:endonucleolytic cleavage of tricistronic rRNA transcript (SSU-rRNA, 5.8S rRNA, LSU-rRNA)"/>
    <property type="evidence" value="ECO:0007669"/>
    <property type="project" value="TreeGrafter"/>
</dbReference>
<evidence type="ECO:0000256" key="3">
    <source>
        <dbReference type="ARBA" id="ARBA00022553"/>
    </source>
</evidence>
<evidence type="ECO:0000313" key="15">
    <source>
        <dbReference type="Proteomes" id="UP000009046"/>
    </source>
</evidence>
<evidence type="ECO:0000256" key="4">
    <source>
        <dbReference type="ARBA" id="ARBA00022741"/>
    </source>
</evidence>
<dbReference type="Gene3D" id="3.40.50.300">
    <property type="entry name" value="P-loop containing nucleotide triphosphate hydrolases"/>
    <property type="match status" value="1"/>
</dbReference>
<dbReference type="OMA" id="KLHVPMV"/>
<evidence type="ECO:0000313" key="13">
    <source>
        <dbReference type="EMBL" id="EEB14159.1"/>
    </source>
</evidence>
<keyword evidence="3" id="KW-0597">Phosphoprotein</keyword>